<dbReference type="AlphaFoldDB" id="A0A6N8TKT7"/>
<sequence>MKIESAERPQTEFDMAVAAEIARLKAEGYSKAYICERSFDIEDTIQRRVARNAQ</sequence>
<comment type="caution">
    <text evidence="1">The sequence shown here is derived from an EMBL/GenBank/DDBJ whole genome shotgun (WGS) entry which is preliminary data.</text>
</comment>
<proteinExistence type="predicted"/>
<dbReference type="Proteomes" id="UP000440304">
    <property type="component" value="Unassembled WGS sequence"/>
</dbReference>
<accession>A0A6N8TKT7</accession>
<protein>
    <submittedName>
        <fullName evidence="1">Uncharacterized protein</fullName>
    </submittedName>
</protein>
<evidence type="ECO:0000313" key="2">
    <source>
        <dbReference type="Proteomes" id="UP000440304"/>
    </source>
</evidence>
<dbReference type="EMBL" id="WUML01000015">
    <property type="protein sequence ID" value="MXO01858.1"/>
    <property type="molecule type" value="Genomic_DNA"/>
</dbReference>
<name>A0A6N8TKT7_SHIZO</name>
<evidence type="ECO:0000313" key="1">
    <source>
        <dbReference type="EMBL" id="MXO01858.1"/>
    </source>
</evidence>
<dbReference type="RefSeq" id="WP_023517497.1">
    <property type="nucleotide sequence ID" value="NZ_CP086613.1"/>
</dbReference>
<dbReference type="OrthoDB" id="98563at2"/>
<organism evidence="1 2">
    <name type="scientific">Shinella zoogloeoides</name>
    <name type="common">Crabtreella saccharophila</name>
    <dbReference type="NCBI Taxonomy" id="352475"/>
    <lineage>
        <taxon>Bacteria</taxon>
        <taxon>Pseudomonadati</taxon>
        <taxon>Pseudomonadota</taxon>
        <taxon>Alphaproteobacteria</taxon>
        <taxon>Hyphomicrobiales</taxon>
        <taxon>Rhizobiaceae</taxon>
        <taxon>Shinella</taxon>
    </lineage>
</organism>
<reference evidence="1 2" key="1">
    <citation type="submission" date="2019-12" db="EMBL/GenBank/DDBJ databases">
        <title>Shinella granuli gen. nov., sp. nov., and proposal of the reclassification of Zoogloea ramigera ATCC 19623 as Shinella zoogloeoides sp. nov.</title>
        <authorList>
            <person name="Gao J."/>
        </authorList>
    </citation>
    <scope>NUCLEOTIDE SEQUENCE [LARGE SCALE GENOMIC DNA]</scope>
    <source>
        <strain evidence="1 2">DSM 287</strain>
    </source>
</reference>
<gene>
    <name evidence="1" type="ORF">GR156_16175</name>
</gene>